<dbReference type="Proteomes" id="UP000006062">
    <property type="component" value="Chromosome"/>
</dbReference>
<evidence type="ECO:0000313" key="1">
    <source>
        <dbReference type="EMBL" id="AFL73282.1"/>
    </source>
</evidence>
<gene>
    <name evidence="1" type="ordered locus">Thivi_1260</name>
</gene>
<keyword evidence="2" id="KW-1185">Reference proteome</keyword>
<dbReference type="STRING" id="765911.Thivi_1260"/>
<dbReference type="PANTHER" id="PTHR35841">
    <property type="entry name" value="PHOSPHONATES-BINDING PERIPLASMIC PROTEIN"/>
    <property type="match status" value="1"/>
</dbReference>
<dbReference type="SUPFAM" id="SSF53850">
    <property type="entry name" value="Periplasmic binding protein-like II"/>
    <property type="match status" value="1"/>
</dbReference>
<dbReference type="KEGG" id="tvi:Thivi_1260"/>
<dbReference type="eggNOG" id="COG3221">
    <property type="taxonomic scope" value="Bacteria"/>
</dbReference>
<dbReference type="PANTHER" id="PTHR35841:SF1">
    <property type="entry name" value="PHOSPHONATES-BINDING PERIPLASMIC PROTEIN"/>
    <property type="match status" value="1"/>
</dbReference>
<dbReference type="AlphaFoldDB" id="I3Y8G4"/>
<evidence type="ECO:0000313" key="2">
    <source>
        <dbReference type="Proteomes" id="UP000006062"/>
    </source>
</evidence>
<protein>
    <submittedName>
        <fullName evidence="1">ABC-type phosphate/phosphonate transport system, periplasmic component</fullName>
    </submittedName>
</protein>
<name>I3Y8G4_THIV6</name>
<proteinExistence type="predicted"/>
<reference evidence="1 2" key="1">
    <citation type="submission" date="2012-06" db="EMBL/GenBank/DDBJ databases">
        <title>Complete sequence of Thiocystis violascens DSM 198.</title>
        <authorList>
            <consortium name="US DOE Joint Genome Institute"/>
            <person name="Lucas S."/>
            <person name="Han J."/>
            <person name="Lapidus A."/>
            <person name="Cheng J.-F."/>
            <person name="Goodwin L."/>
            <person name="Pitluck S."/>
            <person name="Peters L."/>
            <person name="Ovchinnikova G."/>
            <person name="Teshima H."/>
            <person name="Detter J.C."/>
            <person name="Han C."/>
            <person name="Tapia R."/>
            <person name="Land M."/>
            <person name="Hauser L."/>
            <person name="Kyrpides N."/>
            <person name="Ivanova N."/>
            <person name="Pagani I."/>
            <person name="Vogl K."/>
            <person name="Liu Z."/>
            <person name="Frigaard N.-U."/>
            <person name="Bryant D."/>
            <person name="Woyke T."/>
        </authorList>
    </citation>
    <scope>NUCLEOTIDE SEQUENCE [LARGE SCALE GENOMIC DNA]</scope>
    <source>
        <strain evidence="2">ATCC 17096 / DSM 198 / 6111</strain>
    </source>
</reference>
<sequence>MRGLEDAQHDAMFEIASIRGQAVIKNRLLATHSIDTSSIPLIALLFCCMFSPFAVRAEALFRLGVINERPERPSEAIAQYGPLNEYLRQKLNARGIRVGDLVIARDIDEIVQRIDAGDVDAFIEGVMPTLTVQKRTDKISPRLLIWRKGQRQYHTVFFVRRDSPIDSLQALRGKTIVFESERSTSAYFVPRAVLRAEGLHVAPAERLGSTPAAVGYRFAGSELNQAYWVRAGRVEAGAFNDGDWERVPASIRDDLRIIDRTRPILRWLFSVVTSLEPWVQTAVLEVLTDMHRDPLGQAALDAAERIAKLEDLTDEDRANLAYWSNALFAPD</sequence>
<organism evidence="1 2">
    <name type="scientific">Thiocystis violascens (strain ATCC 17096 / DSM 198 / 6111)</name>
    <name type="common">Chromatium violascens</name>
    <dbReference type="NCBI Taxonomy" id="765911"/>
    <lineage>
        <taxon>Bacteria</taxon>
        <taxon>Pseudomonadati</taxon>
        <taxon>Pseudomonadota</taxon>
        <taxon>Gammaproteobacteria</taxon>
        <taxon>Chromatiales</taxon>
        <taxon>Chromatiaceae</taxon>
        <taxon>Thiocystis</taxon>
    </lineage>
</organism>
<dbReference type="Gene3D" id="3.40.190.10">
    <property type="entry name" value="Periplasmic binding protein-like II"/>
    <property type="match status" value="2"/>
</dbReference>
<dbReference type="EMBL" id="CP003154">
    <property type="protein sequence ID" value="AFL73282.1"/>
    <property type="molecule type" value="Genomic_DNA"/>
</dbReference>
<dbReference type="HOGENOM" id="CLU_075317_0_0_6"/>
<accession>I3Y8G4</accession>
<dbReference type="Pfam" id="PF12974">
    <property type="entry name" value="Phosphonate-bd"/>
    <property type="match status" value="1"/>
</dbReference>